<evidence type="ECO:0000313" key="1">
    <source>
        <dbReference type="EMBL" id="RXH85911.1"/>
    </source>
</evidence>
<protein>
    <submittedName>
        <fullName evidence="1">Uncharacterized protein</fullName>
    </submittedName>
</protein>
<proteinExistence type="predicted"/>
<organism evidence="1 2">
    <name type="scientific">Malus domestica</name>
    <name type="common">Apple</name>
    <name type="synonym">Pyrus malus</name>
    <dbReference type="NCBI Taxonomy" id="3750"/>
    <lineage>
        <taxon>Eukaryota</taxon>
        <taxon>Viridiplantae</taxon>
        <taxon>Streptophyta</taxon>
        <taxon>Embryophyta</taxon>
        <taxon>Tracheophyta</taxon>
        <taxon>Spermatophyta</taxon>
        <taxon>Magnoliopsida</taxon>
        <taxon>eudicotyledons</taxon>
        <taxon>Gunneridae</taxon>
        <taxon>Pentapetalae</taxon>
        <taxon>rosids</taxon>
        <taxon>fabids</taxon>
        <taxon>Rosales</taxon>
        <taxon>Rosaceae</taxon>
        <taxon>Amygdaloideae</taxon>
        <taxon>Maleae</taxon>
        <taxon>Malus</taxon>
    </lineage>
</organism>
<reference evidence="1 2" key="1">
    <citation type="submission" date="2018-10" db="EMBL/GenBank/DDBJ databases">
        <title>A high-quality apple genome assembly.</title>
        <authorList>
            <person name="Hu J."/>
        </authorList>
    </citation>
    <scope>NUCLEOTIDE SEQUENCE [LARGE SCALE GENOMIC DNA]</scope>
    <source>
        <strain evidence="2">cv. HFTH1</strain>
        <tissue evidence="1">Young leaf</tissue>
    </source>
</reference>
<name>A0A498IX99_MALDO</name>
<sequence>MAWVVEPEPVMKVFLGREKAQDDFVQTKEAVGLGRDRPNAQERELLMLRLWQYMNNVDIDTLVTVLFKVNRGMNLQEISAAEVDVWMEVWNTWTCN</sequence>
<dbReference type="AlphaFoldDB" id="A0A498IX99"/>
<comment type="caution">
    <text evidence="1">The sequence shown here is derived from an EMBL/GenBank/DDBJ whole genome shotgun (WGS) entry which is preliminary data.</text>
</comment>
<dbReference type="EMBL" id="RDQH01000336">
    <property type="protein sequence ID" value="RXH85911.1"/>
    <property type="molecule type" value="Genomic_DNA"/>
</dbReference>
<dbReference type="Proteomes" id="UP000290289">
    <property type="component" value="Chromosome 10"/>
</dbReference>
<accession>A0A498IX99</accession>
<keyword evidence="2" id="KW-1185">Reference proteome</keyword>
<evidence type="ECO:0000313" key="2">
    <source>
        <dbReference type="Proteomes" id="UP000290289"/>
    </source>
</evidence>
<gene>
    <name evidence="1" type="ORF">DVH24_016964</name>
</gene>